<evidence type="ECO:0000313" key="13">
    <source>
        <dbReference type="Proteomes" id="UP000014760"/>
    </source>
</evidence>
<reference evidence="11 13" key="2">
    <citation type="journal article" date="2013" name="Nature">
        <title>Insights into bilaterian evolution from three spiralian genomes.</title>
        <authorList>
            <person name="Simakov O."/>
            <person name="Marletaz F."/>
            <person name="Cho S.J."/>
            <person name="Edsinger-Gonzales E."/>
            <person name="Havlak P."/>
            <person name="Hellsten U."/>
            <person name="Kuo D.H."/>
            <person name="Larsson T."/>
            <person name="Lv J."/>
            <person name="Arendt D."/>
            <person name="Savage R."/>
            <person name="Osoegawa K."/>
            <person name="de Jong P."/>
            <person name="Grimwood J."/>
            <person name="Chapman J.A."/>
            <person name="Shapiro H."/>
            <person name="Aerts A."/>
            <person name="Otillar R.P."/>
            <person name="Terry A.Y."/>
            <person name="Boore J.L."/>
            <person name="Grigoriev I.V."/>
            <person name="Lindberg D.R."/>
            <person name="Seaver E.C."/>
            <person name="Weisblat D.A."/>
            <person name="Putnam N.H."/>
            <person name="Rokhsar D.S."/>
        </authorList>
    </citation>
    <scope>NUCLEOTIDE SEQUENCE</scope>
    <source>
        <strain evidence="11 13">I ESC-2004</strain>
    </source>
</reference>
<dbReference type="GO" id="GO:0008270">
    <property type="term" value="F:zinc ion binding"/>
    <property type="evidence" value="ECO:0007669"/>
    <property type="project" value="UniProtKB-KW"/>
</dbReference>
<reference evidence="12" key="3">
    <citation type="submission" date="2015-06" db="UniProtKB">
        <authorList>
            <consortium name="EnsemblMetazoa"/>
        </authorList>
    </citation>
    <scope>IDENTIFICATION</scope>
</reference>
<dbReference type="HOGENOM" id="CLU_002678_2_1_1"/>
<dbReference type="EnsemblMetazoa" id="CapteT83357">
    <property type="protein sequence ID" value="CapteP83357"/>
    <property type="gene ID" value="CapteG83357"/>
</dbReference>
<keyword evidence="8" id="KW-0539">Nucleus</keyword>
<evidence type="ECO:0000256" key="3">
    <source>
        <dbReference type="ARBA" id="ARBA00022737"/>
    </source>
</evidence>
<evidence type="ECO:0000256" key="1">
    <source>
        <dbReference type="ARBA" id="ARBA00004123"/>
    </source>
</evidence>
<dbReference type="PROSITE" id="PS50157">
    <property type="entry name" value="ZINC_FINGER_C2H2_2"/>
    <property type="match status" value="7"/>
</dbReference>
<dbReference type="Pfam" id="PF00096">
    <property type="entry name" value="zf-C2H2"/>
    <property type="match status" value="4"/>
</dbReference>
<evidence type="ECO:0000313" key="12">
    <source>
        <dbReference type="EnsemblMetazoa" id="CapteP83357"/>
    </source>
</evidence>
<dbReference type="Proteomes" id="UP000014760">
    <property type="component" value="Unassembled WGS sequence"/>
</dbReference>
<feature type="domain" description="C2H2-type" evidence="10">
    <location>
        <begin position="35"/>
        <end position="62"/>
    </location>
</feature>
<dbReference type="InterPro" id="IPR036236">
    <property type="entry name" value="Znf_C2H2_sf"/>
</dbReference>
<evidence type="ECO:0000256" key="5">
    <source>
        <dbReference type="ARBA" id="ARBA00022833"/>
    </source>
</evidence>
<keyword evidence="7" id="KW-0804">Transcription</keyword>
<dbReference type="EMBL" id="KB301925">
    <property type="protein sequence ID" value="ELU04944.1"/>
    <property type="molecule type" value="Genomic_DNA"/>
</dbReference>
<dbReference type="InterPro" id="IPR013087">
    <property type="entry name" value="Znf_C2H2_type"/>
</dbReference>
<evidence type="ECO:0000256" key="9">
    <source>
        <dbReference type="PROSITE-ProRule" id="PRU00042"/>
    </source>
</evidence>
<feature type="domain" description="C2H2-type" evidence="10">
    <location>
        <begin position="150"/>
        <end position="178"/>
    </location>
</feature>
<feature type="domain" description="C2H2-type" evidence="10">
    <location>
        <begin position="179"/>
        <end position="206"/>
    </location>
</feature>
<evidence type="ECO:0000256" key="6">
    <source>
        <dbReference type="ARBA" id="ARBA00023015"/>
    </source>
</evidence>
<reference evidence="13" key="1">
    <citation type="submission" date="2012-12" db="EMBL/GenBank/DDBJ databases">
        <authorList>
            <person name="Hellsten U."/>
            <person name="Grimwood J."/>
            <person name="Chapman J.A."/>
            <person name="Shapiro H."/>
            <person name="Aerts A."/>
            <person name="Otillar R.P."/>
            <person name="Terry A.Y."/>
            <person name="Boore J.L."/>
            <person name="Simakov O."/>
            <person name="Marletaz F."/>
            <person name="Cho S.-J."/>
            <person name="Edsinger-Gonzales E."/>
            <person name="Havlak P."/>
            <person name="Kuo D.-H."/>
            <person name="Larsson T."/>
            <person name="Lv J."/>
            <person name="Arendt D."/>
            <person name="Savage R."/>
            <person name="Osoegawa K."/>
            <person name="de Jong P."/>
            <person name="Lindberg D.R."/>
            <person name="Seaver E.C."/>
            <person name="Weisblat D.A."/>
            <person name="Putnam N.H."/>
            <person name="Grigoriev I.V."/>
            <person name="Rokhsar D.S."/>
        </authorList>
    </citation>
    <scope>NUCLEOTIDE SEQUENCE</scope>
    <source>
        <strain evidence="13">I ESC-2004</strain>
    </source>
</reference>
<evidence type="ECO:0000256" key="4">
    <source>
        <dbReference type="ARBA" id="ARBA00022771"/>
    </source>
</evidence>
<accession>R7UEI3</accession>
<gene>
    <name evidence="11" type="ORF">CAPTEDRAFT_83357</name>
</gene>
<proteinExistence type="predicted"/>
<dbReference type="SUPFAM" id="SSF57667">
    <property type="entry name" value="beta-beta-alpha zinc fingers"/>
    <property type="match status" value="5"/>
</dbReference>
<dbReference type="InterPro" id="IPR050636">
    <property type="entry name" value="C2H2-ZF_domain-containing"/>
</dbReference>
<dbReference type="OMA" id="QCKWSSC"/>
<feature type="non-terminal residue" evidence="11">
    <location>
        <position position="1"/>
    </location>
</feature>
<evidence type="ECO:0000256" key="8">
    <source>
        <dbReference type="ARBA" id="ARBA00023242"/>
    </source>
</evidence>
<keyword evidence="3" id="KW-0677">Repeat</keyword>
<dbReference type="Gene3D" id="3.30.160.60">
    <property type="entry name" value="Classic Zinc Finger"/>
    <property type="match status" value="7"/>
</dbReference>
<dbReference type="FunFam" id="3.30.160.60:FF:000744">
    <property type="entry name" value="zinc finger E-box-binding homeobox 1"/>
    <property type="match status" value="1"/>
</dbReference>
<dbReference type="PANTHER" id="PTHR47772:SF13">
    <property type="entry name" value="GASTRULA ZINC FINGER PROTEIN XLCGF49.1-LIKE-RELATED"/>
    <property type="match status" value="1"/>
</dbReference>
<dbReference type="STRING" id="283909.R7UEI3"/>
<dbReference type="GO" id="GO:0005634">
    <property type="term" value="C:nucleus"/>
    <property type="evidence" value="ECO:0007669"/>
    <property type="project" value="UniProtKB-SubCell"/>
</dbReference>
<dbReference type="OrthoDB" id="6591996at2759"/>
<name>R7UEI3_CAPTE</name>
<dbReference type="FunFam" id="3.30.160.60:FF:000100">
    <property type="entry name" value="Zinc finger 45-like"/>
    <property type="match status" value="1"/>
</dbReference>
<feature type="domain" description="C2H2-type" evidence="10">
    <location>
        <begin position="263"/>
        <end position="282"/>
    </location>
</feature>
<evidence type="ECO:0000256" key="7">
    <source>
        <dbReference type="ARBA" id="ARBA00023163"/>
    </source>
</evidence>
<keyword evidence="5" id="KW-0862">Zinc</keyword>
<dbReference type="SMART" id="SM00355">
    <property type="entry name" value="ZnF_C2H2"/>
    <property type="match status" value="9"/>
</dbReference>
<dbReference type="PROSITE" id="PS00028">
    <property type="entry name" value="ZINC_FINGER_C2H2_1"/>
    <property type="match status" value="6"/>
</dbReference>
<feature type="domain" description="C2H2-type" evidence="10">
    <location>
        <begin position="235"/>
        <end position="262"/>
    </location>
</feature>
<keyword evidence="2" id="KW-0479">Metal-binding</keyword>
<feature type="domain" description="C2H2-type" evidence="10">
    <location>
        <begin position="207"/>
        <end position="234"/>
    </location>
</feature>
<dbReference type="FunFam" id="3.30.160.60:FF:000176">
    <property type="entry name" value="zinc finger protein 70"/>
    <property type="match status" value="1"/>
</dbReference>
<feature type="non-terminal residue" evidence="11">
    <location>
        <position position="282"/>
    </location>
</feature>
<feature type="domain" description="C2H2-type" evidence="10">
    <location>
        <begin position="124"/>
        <end position="151"/>
    </location>
</feature>
<keyword evidence="4 9" id="KW-0863">Zinc-finger</keyword>
<evidence type="ECO:0000313" key="11">
    <source>
        <dbReference type="EMBL" id="ELU04944.1"/>
    </source>
</evidence>
<organism evidence="11">
    <name type="scientific">Capitella teleta</name>
    <name type="common">Polychaete worm</name>
    <dbReference type="NCBI Taxonomy" id="283909"/>
    <lineage>
        <taxon>Eukaryota</taxon>
        <taxon>Metazoa</taxon>
        <taxon>Spiralia</taxon>
        <taxon>Lophotrochozoa</taxon>
        <taxon>Annelida</taxon>
        <taxon>Polychaeta</taxon>
        <taxon>Sedentaria</taxon>
        <taxon>Scolecida</taxon>
        <taxon>Capitellidae</taxon>
        <taxon>Capitella</taxon>
    </lineage>
</organism>
<dbReference type="AlphaFoldDB" id="R7UEI3"/>
<sequence length="282" mass="33279">VGKKSDYACKHCEHTCRELKLMREHLLRKHLEKRFKCTMCEKAFGIKRDLTRHLLVHRCDMTCTQKDCTFRCSKKREMKEHILKSHLWNAKPEFACPNDNCNYQASTEKNLNNHVKRLHGEKTFECTTCCKKFAMKKDLTNHMAYHLRRYACYICDKILCSKTTLQLHIKNAHLNIRPHKCTQCNKSFYSQVQCRRHMVSHSDVRKHICSICNKSFKLRRALKIHSVIHMDSRPFKCEQCGKTFTQSGALTRHSRIHSGERPYSCGTCKQSFSDSSILRRHL</sequence>
<evidence type="ECO:0000259" key="10">
    <source>
        <dbReference type="PROSITE" id="PS50157"/>
    </source>
</evidence>
<dbReference type="EMBL" id="AMQN01007986">
    <property type="status" value="NOT_ANNOTATED_CDS"/>
    <property type="molecule type" value="Genomic_DNA"/>
</dbReference>
<evidence type="ECO:0000256" key="2">
    <source>
        <dbReference type="ARBA" id="ARBA00022723"/>
    </source>
</evidence>
<keyword evidence="13" id="KW-1185">Reference proteome</keyword>
<keyword evidence="6" id="KW-0805">Transcription regulation</keyword>
<comment type="subcellular location">
    <subcellularLocation>
        <location evidence="1">Nucleus</location>
    </subcellularLocation>
</comment>
<dbReference type="GO" id="GO:0010468">
    <property type="term" value="P:regulation of gene expression"/>
    <property type="evidence" value="ECO:0007669"/>
    <property type="project" value="UniProtKB-ARBA"/>
</dbReference>
<dbReference type="PANTHER" id="PTHR47772">
    <property type="entry name" value="ZINC FINGER PROTEIN 200"/>
    <property type="match status" value="1"/>
</dbReference>
<protein>
    <recommendedName>
        <fullName evidence="10">C2H2-type domain-containing protein</fullName>
    </recommendedName>
</protein>